<dbReference type="AlphaFoldDB" id="A0A1X2GP33"/>
<proteinExistence type="predicted"/>
<dbReference type="InterPro" id="IPR013951">
    <property type="entry name" value="Rxt3"/>
</dbReference>
<accession>A0A1X2GP33</accession>
<dbReference type="Proteomes" id="UP000242146">
    <property type="component" value="Unassembled WGS sequence"/>
</dbReference>
<feature type="compositionally biased region" description="Polar residues" evidence="1">
    <location>
        <begin position="46"/>
        <end position="91"/>
    </location>
</feature>
<feature type="region of interest" description="Disordered" evidence="1">
    <location>
        <begin position="230"/>
        <end position="287"/>
    </location>
</feature>
<feature type="compositionally biased region" description="Low complexity" evidence="1">
    <location>
        <begin position="265"/>
        <end position="275"/>
    </location>
</feature>
<feature type="compositionally biased region" description="Basic and acidic residues" evidence="1">
    <location>
        <begin position="1"/>
        <end position="11"/>
    </location>
</feature>
<dbReference type="EMBL" id="MCGT01000007">
    <property type="protein sequence ID" value="ORX58168.1"/>
    <property type="molecule type" value="Genomic_DNA"/>
</dbReference>
<dbReference type="InterPro" id="IPR036609">
    <property type="entry name" value="LCCL_sf"/>
</dbReference>
<feature type="compositionally biased region" description="Low complexity" evidence="1">
    <location>
        <begin position="244"/>
        <end position="258"/>
    </location>
</feature>
<evidence type="ECO:0000256" key="1">
    <source>
        <dbReference type="SAM" id="MobiDB-lite"/>
    </source>
</evidence>
<evidence type="ECO:0000313" key="3">
    <source>
        <dbReference type="Proteomes" id="UP000242146"/>
    </source>
</evidence>
<feature type="compositionally biased region" description="Pro residues" evidence="1">
    <location>
        <begin position="276"/>
        <end position="285"/>
    </location>
</feature>
<dbReference type="STRING" id="101127.A0A1X2GP33"/>
<keyword evidence="3" id="KW-1185">Reference proteome</keyword>
<reference evidence="2 3" key="1">
    <citation type="submission" date="2016-07" db="EMBL/GenBank/DDBJ databases">
        <title>Pervasive Adenine N6-methylation of Active Genes in Fungi.</title>
        <authorList>
            <consortium name="DOE Joint Genome Institute"/>
            <person name="Mondo S.J."/>
            <person name="Dannebaum R.O."/>
            <person name="Kuo R.C."/>
            <person name="Labutti K."/>
            <person name="Haridas S."/>
            <person name="Kuo A."/>
            <person name="Salamov A."/>
            <person name="Ahrendt S.R."/>
            <person name="Lipzen A."/>
            <person name="Sullivan W."/>
            <person name="Andreopoulos W.B."/>
            <person name="Clum A."/>
            <person name="Lindquist E."/>
            <person name="Daum C."/>
            <person name="Ramamoorthy G.K."/>
            <person name="Gryganskyi A."/>
            <person name="Culley D."/>
            <person name="Magnuson J.K."/>
            <person name="James T.Y."/>
            <person name="O'Malley M.A."/>
            <person name="Stajich J.E."/>
            <person name="Spatafora J.W."/>
            <person name="Visel A."/>
            <person name="Grigoriev I.V."/>
        </authorList>
    </citation>
    <scope>NUCLEOTIDE SEQUENCE [LARGE SCALE GENOMIC DNA]</scope>
    <source>
        <strain evidence="2 3">NRRL 3301</strain>
    </source>
</reference>
<feature type="region of interest" description="Disordered" evidence="1">
    <location>
        <begin position="1"/>
        <end position="173"/>
    </location>
</feature>
<dbReference type="Gene3D" id="2.170.130.20">
    <property type="entry name" value="LCCL-like domain"/>
    <property type="match status" value="1"/>
</dbReference>
<dbReference type="OrthoDB" id="3596986at2759"/>
<feature type="compositionally biased region" description="Basic and acidic residues" evidence="1">
    <location>
        <begin position="128"/>
        <end position="139"/>
    </location>
</feature>
<evidence type="ECO:0000313" key="2">
    <source>
        <dbReference type="EMBL" id="ORX58168.1"/>
    </source>
</evidence>
<name>A0A1X2GP33_9FUNG</name>
<sequence>MSDEGTKRTSPDDIPSIHDSTSKRLKLNDTPQLDSETLIEKKDETTNNVLEQGASSGLTNEQLVLALTTSFPMDAASSTSATPDKPSQSIEEQPPTDPQDKESQDPPAPPHEQTHEPQTPTAVPERPQNPRDVQEEKVDMSPVHPAQPGLDEQPVPQEPAATDNPLPELGAALRRLSGIDPSTSAGQKESQILGNALAAVAKSQRSPTTAMAIGNLAAITVNINNLLNTSDTSNPPLHEPPPASADNDNPDIAVSSSPAHPPAIPSSSPSASSPTSSPPSQPPNHQPTVIVNNDLVWEVVRGKKEVFLGYHLYHPSMLLPNLQNHVNGLVQVRVPARYLTYQNPKVKKRAIWGTGVYTDDSDVVAMILHAGKYELNFQEPEISPTNPFIAAVQGKSVTKPLQAKAYLKHQEHDTTVPDHDVQVTLRVLPKLRSYADSLQHHIKSRRWGKNHDGISFYVEQVEKIKKGEARIAGRKSLKSSFGYEHYRKMALGL</sequence>
<protein>
    <submittedName>
        <fullName evidence="2">Rxt3-domain-containing protein</fullName>
    </submittedName>
</protein>
<dbReference type="Pfam" id="PF08642">
    <property type="entry name" value="Rxt3"/>
    <property type="match status" value="1"/>
</dbReference>
<organism evidence="2 3">
    <name type="scientific">Hesseltinella vesiculosa</name>
    <dbReference type="NCBI Taxonomy" id="101127"/>
    <lineage>
        <taxon>Eukaryota</taxon>
        <taxon>Fungi</taxon>
        <taxon>Fungi incertae sedis</taxon>
        <taxon>Mucoromycota</taxon>
        <taxon>Mucoromycotina</taxon>
        <taxon>Mucoromycetes</taxon>
        <taxon>Mucorales</taxon>
        <taxon>Cunninghamellaceae</taxon>
        <taxon>Hesseltinella</taxon>
    </lineage>
</organism>
<gene>
    <name evidence="2" type="ORF">DM01DRAFT_1333833</name>
</gene>
<comment type="caution">
    <text evidence="2">The sequence shown here is derived from an EMBL/GenBank/DDBJ whole genome shotgun (WGS) entry which is preliminary data.</text>
</comment>